<reference evidence="2" key="1">
    <citation type="journal article" date="2010" name="Genome Res.">
        <title>Population genomic sequencing of Coccidioides fungi reveals recent hybridization and transposon control.</title>
        <authorList>
            <person name="Neafsey D.E."/>
            <person name="Barker B.M."/>
            <person name="Sharpton T.J."/>
            <person name="Stajich J.E."/>
            <person name="Park D.J."/>
            <person name="Whiston E."/>
            <person name="Hung C.-Y."/>
            <person name="McMahan C."/>
            <person name="White J."/>
            <person name="Sykes S."/>
            <person name="Heiman D."/>
            <person name="Young S."/>
            <person name="Zeng Q."/>
            <person name="Abouelleil A."/>
            <person name="Aftuck L."/>
            <person name="Bessette D."/>
            <person name="Brown A."/>
            <person name="FitzGerald M."/>
            <person name="Lui A."/>
            <person name="Macdonald J.P."/>
            <person name="Priest M."/>
            <person name="Orbach M.J."/>
            <person name="Galgiani J.N."/>
            <person name="Kirkland T.N."/>
            <person name="Cole G.T."/>
            <person name="Birren B.W."/>
            <person name="Henn M.R."/>
            <person name="Taylor J.W."/>
            <person name="Rounsley S.D."/>
        </authorList>
    </citation>
    <scope>NUCLEOTIDE SEQUENCE [LARGE SCALE GENOMIC DNA]</scope>
    <source>
        <strain evidence="2">RMSCC 2394</strain>
    </source>
</reference>
<sequence>MFASGDSSICIALSATNTQESGRTTDVASISGQFDITICKTPALVTDSVLFQRRRTCRQERFKETWTERQPYRQPAQECSAIGRFGGKMKVTPATIVRGSRIRTVELGTDGVGLDLADISGRLAGRSAPLHGEIRRAGANLLGVVISFHRSELRGG</sequence>
<dbReference type="EMBL" id="DS028099">
    <property type="protein sequence ID" value="KMP09438.1"/>
    <property type="molecule type" value="Genomic_DNA"/>
</dbReference>
<gene>
    <name evidence="1" type="ORF">CIRG_09608</name>
</gene>
<dbReference type="Proteomes" id="UP000054565">
    <property type="component" value="Unassembled WGS sequence"/>
</dbReference>
<evidence type="ECO:0000313" key="2">
    <source>
        <dbReference type="Proteomes" id="UP000054565"/>
    </source>
</evidence>
<dbReference type="AlphaFoldDB" id="A0A0J6YR43"/>
<evidence type="ECO:0000313" key="1">
    <source>
        <dbReference type="EMBL" id="KMP09438.1"/>
    </source>
</evidence>
<name>A0A0J6YR43_COCIT</name>
<protein>
    <submittedName>
        <fullName evidence="1">Uncharacterized protein</fullName>
    </submittedName>
</protein>
<proteinExistence type="predicted"/>
<organism evidence="1 2">
    <name type="scientific">Coccidioides immitis RMSCC 2394</name>
    <dbReference type="NCBI Taxonomy" id="404692"/>
    <lineage>
        <taxon>Eukaryota</taxon>
        <taxon>Fungi</taxon>
        <taxon>Dikarya</taxon>
        <taxon>Ascomycota</taxon>
        <taxon>Pezizomycotina</taxon>
        <taxon>Eurotiomycetes</taxon>
        <taxon>Eurotiomycetidae</taxon>
        <taxon>Onygenales</taxon>
        <taxon>Onygenaceae</taxon>
        <taxon>Coccidioides</taxon>
    </lineage>
</organism>
<accession>A0A0J6YR43</accession>